<accession>A0A5B6TH21</accession>
<keyword evidence="3" id="KW-0808">Transferase</keyword>
<dbReference type="SUPFAM" id="SSF53756">
    <property type="entry name" value="UDP-Glycosyltransferase/glycogen phosphorylase"/>
    <property type="match status" value="1"/>
</dbReference>
<keyword evidence="4" id="KW-1185">Reference proteome</keyword>
<reference evidence="3 4" key="1">
    <citation type="submission" date="2019-07" db="EMBL/GenBank/DDBJ databases">
        <title>Rufibacter sp. nov., isolated from lake sediment.</title>
        <authorList>
            <person name="Qu J.-H."/>
        </authorList>
    </citation>
    <scope>NUCLEOTIDE SEQUENCE [LARGE SCALE GENOMIC DNA]</scope>
    <source>
        <strain evidence="3 4">NBS58-1</strain>
    </source>
</reference>
<dbReference type="InterPro" id="IPR050194">
    <property type="entry name" value="Glycosyltransferase_grp1"/>
</dbReference>
<dbReference type="EMBL" id="VKKY01000002">
    <property type="protein sequence ID" value="KAA3438552.1"/>
    <property type="molecule type" value="Genomic_DNA"/>
</dbReference>
<protein>
    <submittedName>
        <fullName evidence="3">Glycosyltransferase family 4 protein</fullName>
    </submittedName>
</protein>
<feature type="domain" description="Glycosyl transferase family 1" evidence="1">
    <location>
        <begin position="181"/>
        <end position="344"/>
    </location>
</feature>
<dbReference type="GO" id="GO:0016757">
    <property type="term" value="F:glycosyltransferase activity"/>
    <property type="evidence" value="ECO:0007669"/>
    <property type="project" value="InterPro"/>
</dbReference>
<dbReference type="OrthoDB" id="9795068at2"/>
<evidence type="ECO:0000313" key="3">
    <source>
        <dbReference type="EMBL" id="KAA3438552.1"/>
    </source>
</evidence>
<comment type="caution">
    <text evidence="3">The sequence shown here is derived from an EMBL/GenBank/DDBJ whole genome shotgun (WGS) entry which is preliminary data.</text>
</comment>
<gene>
    <name evidence="3" type="ORF">FOA19_15080</name>
</gene>
<evidence type="ECO:0000259" key="2">
    <source>
        <dbReference type="Pfam" id="PF13439"/>
    </source>
</evidence>
<dbReference type="CDD" id="cd03801">
    <property type="entry name" value="GT4_PimA-like"/>
    <property type="match status" value="1"/>
</dbReference>
<dbReference type="RefSeq" id="WP_149091610.1">
    <property type="nucleotide sequence ID" value="NZ_VKKY01000002.1"/>
</dbReference>
<dbReference type="Gene3D" id="3.40.50.2000">
    <property type="entry name" value="Glycogen Phosphorylase B"/>
    <property type="match status" value="2"/>
</dbReference>
<organism evidence="3 4">
    <name type="scientific">Rufibacter hautae</name>
    <dbReference type="NCBI Taxonomy" id="2595005"/>
    <lineage>
        <taxon>Bacteria</taxon>
        <taxon>Pseudomonadati</taxon>
        <taxon>Bacteroidota</taxon>
        <taxon>Cytophagia</taxon>
        <taxon>Cytophagales</taxon>
        <taxon>Hymenobacteraceae</taxon>
        <taxon>Rufibacter</taxon>
    </lineage>
</organism>
<dbReference type="AlphaFoldDB" id="A0A5B6TH21"/>
<evidence type="ECO:0000313" key="4">
    <source>
        <dbReference type="Proteomes" id="UP000324133"/>
    </source>
</evidence>
<dbReference type="PANTHER" id="PTHR45947:SF3">
    <property type="entry name" value="SULFOQUINOVOSYL TRANSFERASE SQD2"/>
    <property type="match status" value="1"/>
</dbReference>
<dbReference type="Proteomes" id="UP000324133">
    <property type="component" value="Unassembled WGS sequence"/>
</dbReference>
<feature type="domain" description="Glycosyltransferase subfamily 4-like N-terminal" evidence="2">
    <location>
        <begin position="21"/>
        <end position="173"/>
    </location>
</feature>
<dbReference type="InterPro" id="IPR001296">
    <property type="entry name" value="Glyco_trans_1"/>
</dbReference>
<name>A0A5B6TH21_9BACT</name>
<dbReference type="PANTHER" id="PTHR45947">
    <property type="entry name" value="SULFOQUINOVOSYL TRANSFERASE SQD2"/>
    <property type="match status" value="1"/>
</dbReference>
<dbReference type="Pfam" id="PF13439">
    <property type="entry name" value="Glyco_transf_4"/>
    <property type="match status" value="1"/>
</dbReference>
<dbReference type="Pfam" id="PF00534">
    <property type="entry name" value="Glycos_transf_1"/>
    <property type="match status" value="1"/>
</dbReference>
<sequence length="371" mass="41787">MAKPEKAPLKVGMFTYAFHGGGMEMALLRLGKYLQAQGMDVEITVFSERGAWFDQIGEAGLKSVFLSHSGLETKLQRTFHYLKALTYIFRKKYDVILLNHTRYGQRAVPFLRRFSKTKTVSVLHNTDSSIFEIGLMHASSLDAVVAVGPLVEELAKQWAPHSSIYQIRNGVDLPQTLGLKEERQGKPFTLVFVGRLEHAQKGVFFLPEILETCLKQGLNLRLVIAGTGPDEDELKKLFQEKNLLEAVRFAGSLQTIEVYQLLLSSHVMLMPSFFEGFSVVLLEALVCGCLPLVTRLENITTPVIKDGETGFLIDGNDNIDMFVEKITYLYIHRDLLEKMSRKASHTAAADYSVEAMGKKYKDLILHLVNQR</sequence>
<proteinExistence type="predicted"/>
<evidence type="ECO:0000259" key="1">
    <source>
        <dbReference type="Pfam" id="PF00534"/>
    </source>
</evidence>
<dbReference type="InterPro" id="IPR028098">
    <property type="entry name" value="Glyco_trans_4-like_N"/>
</dbReference>